<accession>A0A0C3L6C5</accession>
<keyword evidence="5 16" id="KW-0732">Signal</keyword>
<dbReference type="EMBL" id="KN822983">
    <property type="protein sequence ID" value="KIO29383.1"/>
    <property type="molecule type" value="Genomic_DNA"/>
</dbReference>
<evidence type="ECO:0000256" key="15">
    <source>
        <dbReference type="ARBA" id="ARBA00047174"/>
    </source>
</evidence>
<sequence length="246" mass="26272">MKSFSTLAAFSISALSFIPSVLAHGRLKSITIDGKTFEGPQINNSGKIDSAIRTITDVSPVLDINSDNMSCGQGAAKVTAPLSADAKPGSQIDFDWASGEPSVPWPHNVGPMMTYIAQCSGDCADFNSLDAKWIKIDEAGREGNQPEGDWIQATTLHVSKPYSMKLPNDLPAGNYLMRHEVIALHNAQSEGLAEFYPSCVQLTVSGGSSKANFPSSTVDFPGAYSATDPGILINARVIEFLKNVYL</sequence>
<keyword evidence="11" id="KW-0119">Carbohydrate metabolism</keyword>
<dbReference type="CDD" id="cd21175">
    <property type="entry name" value="LPMO_AA9"/>
    <property type="match status" value="1"/>
</dbReference>
<dbReference type="PANTHER" id="PTHR33353">
    <property type="entry name" value="PUTATIVE (AFU_ORTHOLOGUE AFUA_1G12560)-RELATED"/>
    <property type="match status" value="1"/>
</dbReference>
<evidence type="ECO:0000256" key="10">
    <source>
        <dbReference type="ARBA" id="ARBA00023157"/>
    </source>
</evidence>
<dbReference type="GO" id="GO:0030245">
    <property type="term" value="P:cellulose catabolic process"/>
    <property type="evidence" value="ECO:0007669"/>
    <property type="project" value="UniProtKB-KW"/>
</dbReference>
<evidence type="ECO:0000256" key="13">
    <source>
        <dbReference type="ARBA" id="ARBA00044502"/>
    </source>
</evidence>
<reference evidence="18 19" key="1">
    <citation type="submission" date="2014-04" db="EMBL/GenBank/DDBJ databases">
        <authorList>
            <consortium name="DOE Joint Genome Institute"/>
            <person name="Kuo A."/>
            <person name="Girlanda M."/>
            <person name="Perotto S."/>
            <person name="Kohler A."/>
            <person name="Nagy L.G."/>
            <person name="Floudas D."/>
            <person name="Copeland A."/>
            <person name="Barry K.W."/>
            <person name="Cichocki N."/>
            <person name="Veneault-Fourrey C."/>
            <person name="LaButti K."/>
            <person name="Lindquist E.A."/>
            <person name="Lipzen A."/>
            <person name="Lundell T."/>
            <person name="Morin E."/>
            <person name="Murat C."/>
            <person name="Sun H."/>
            <person name="Tunlid A."/>
            <person name="Henrissat B."/>
            <person name="Grigoriev I.V."/>
            <person name="Hibbett D.S."/>
            <person name="Martin F."/>
            <person name="Nordberg H.P."/>
            <person name="Cantor M.N."/>
            <person name="Hua S.X."/>
        </authorList>
    </citation>
    <scope>NUCLEOTIDE SEQUENCE [LARGE SCALE GENOMIC DNA]</scope>
    <source>
        <strain evidence="18 19">MUT 4182</strain>
    </source>
</reference>
<comment type="similarity">
    <text evidence="13">Belongs to the polysaccharide monooxygenase AA9 family.</text>
</comment>
<dbReference type="STRING" id="1051891.A0A0C3L6C5"/>
<dbReference type="AlphaFoldDB" id="A0A0C3L6C5"/>
<feature type="chain" id="PRO_5002166448" description="lytic cellulose monooxygenase (C4-dehydrogenating)" evidence="16">
    <location>
        <begin position="24"/>
        <end position="246"/>
    </location>
</feature>
<evidence type="ECO:0000313" key="18">
    <source>
        <dbReference type="EMBL" id="KIO29383.1"/>
    </source>
</evidence>
<evidence type="ECO:0000256" key="12">
    <source>
        <dbReference type="ARBA" id="ARBA00023326"/>
    </source>
</evidence>
<dbReference type="Gene3D" id="2.70.50.70">
    <property type="match status" value="1"/>
</dbReference>
<keyword evidence="18" id="KW-0378">Hydrolase</keyword>
<evidence type="ECO:0000256" key="8">
    <source>
        <dbReference type="ARBA" id="ARBA00023008"/>
    </source>
</evidence>
<protein>
    <recommendedName>
        <fullName evidence="15">lytic cellulose monooxygenase (C4-dehydrogenating)</fullName>
        <ecNumber evidence="15">1.14.99.56</ecNumber>
    </recommendedName>
</protein>
<evidence type="ECO:0000256" key="9">
    <source>
        <dbReference type="ARBA" id="ARBA00023033"/>
    </source>
</evidence>
<comment type="subcellular location">
    <subcellularLocation>
        <location evidence="2">Secreted</location>
    </subcellularLocation>
</comment>
<evidence type="ECO:0000256" key="11">
    <source>
        <dbReference type="ARBA" id="ARBA00023277"/>
    </source>
</evidence>
<evidence type="ECO:0000256" key="6">
    <source>
        <dbReference type="ARBA" id="ARBA00023001"/>
    </source>
</evidence>
<evidence type="ECO:0000256" key="16">
    <source>
        <dbReference type="SAM" id="SignalP"/>
    </source>
</evidence>
<evidence type="ECO:0000256" key="4">
    <source>
        <dbReference type="ARBA" id="ARBA00022723"/>
    </source>
</evidence>
<keyword evidence="3" id="KW-0964">Secreted</keyword>
<keyword evidence="7" id="KW-0560">Oxidoreductase</keyword>
<dbReference type="InterPro" id="IPR049892">
    <property type="entry name" value="AA9"/>
</dbReference>
<dbReference type="OrthoDB" id="4849160at2759"/>
<evidence type="ECO:0000256" key="5">
    <source>
        <dbReference type="ARBA" id="ARBA00022729"/>
    </source>
</evidence>
<dbReference type="GO" id="GO:0005576">
    <property type="term" value="C:extracellular region"/>
    <property type="evidence" value="ECO:0007669"/>
    <property type="project" value="UniProtKB-SubCell"/>
</dbReference>
<reference evidence="19" key="2">
    <citation type="submission" date="2015-01" db="EMBL/GenBank/DDBJ databases">
        <title>Evolutionary Origins and Diversification of the Mycorrhizal Mutualists.</title>
        <authorList>
            <consortium name="DOE Joint Genome Institute"/>
            <consortium name="Mycorrhizal Genomics Consortium"/>
            <person name="Kohler A."/>
            <person name="Kuo A."/>
            <person name="Nagy L.G."/>
            <person name="Floudas D."/>
            <person name="Copeland A."/>
            <person name="Barry K.W."/>
            <person name="Cichocki N."/>
            <person name="Veneault-Fourrey C."/>
            <person name="LaButti K."/>
            <person name="Lindquist E.A."/>
            <person name="Lipzen A."/>
            <person name="Lundell T."/>
            <person name="Morin E."/>
            <person name="Murat C."/>
            <person name="Riley R."/>
            <person name="Ohm R."/>
            <person name="Sun H."/>
            <person name="Tunlid A."/>
            <person name="Henrissat B."/>
            <person name="Grigoriev I.V."/>
            <person name="Hibbett D.S."/>
            <person name="Martin F."/>
        </authorList>
    </citation>
    <scope>NUCLEOTIDE SEQUENCE [LARGE SCALE GENOMIC DNA]</scope>
    <source>
        <strain evidence="19">MUT 4182</strain>
    </source>
</reference>
<dbReference type="GO" id="GO:0016787">
    <property type="term" value="F:hydrolase activity"/>
    <property type="evidence" value="ECO:0007669"/>
    <property type="project" value="UniProtKB-KW"/>
</dbReference>
<evidence type="ECO:0000259" key="17">
    <source>
        <dbReference type="Pfam" id="PF03443"/>
    </source>
</evidence>
<comment type="cofactor">
    <cofactor evidence="1">
        <name>Cu(2+)</name>
        <dbReference type="ChEBI" id="CHEBI:29036"/>
    </cofactor>
</comment>
<comment type="catalytic activity">
    <reaction evidence="14">
        <text>[(1-&gt;4)-beta-D-glucosyl]n+m + reduced acceptor + O2 = 4-dehydro-beta-D-glucosyl-[(1-&gt;4)-beta-D-glucosyl]n-1 + [(1-&gt;4)-beta-D-glucosyl]m + acceptor + H2O.</text>
        <dbReference type="EC" id="1.14.99.56"/>
    </reaction>
</comment>
<evidence type="ECO:0000313" key="19">
    <source>
        <dbReference type="Proteomes" id="UP000054248"/>
    </source>
</evidence>
<keyword evidence="4" id="KW-0479">Metal-binding</keyword>
<keyword evidence="8" id="KW-0186">Copper</keyword>
<keyword evidence="9" id="KW-0503">Monooxygenase</keyword>
<keyword evidence="12" id="KW-0624">Polysaccharide degradation</keyword>
<feature type="domain" description="Auxiliary Activity family 9 catalytic" evidence="17">
    <location>
        <begin position="24"/>
        <end position="235"/>
    </location>
</feature>
<proteinExistence type="inferred from homology"/>
<dbReference type="EC" id="1.14.99.56" evidence="15"/>
<evidence type="ECO:0000256" key="7">
    <source>
        <dbReference type="ARBA" id="ARBA00023002"/>
    </source>
</evidence>
<gene>
    <name evidence="18" type="ORF">M407DRAFT_6207</name>
</gene>
<feature type="signal peptide" evidence="16">
    <location>
        <begin position="1"/>
        <end position="23"/>
    </location>
</feature>
<organism evidence="18 19">
    <name type="scientific">Tulasnella calospora MUT 4182</name>
    <dbReference type="NCBI Taxonomy" id="1051891"/>
    <lineage>
        <taxon>Eukaryota</taxon>
        <taxon>Fungi</taxon>
        <taxon>Dikarya</taxon>
        <taxon>Basidiomycota</taxon>
        <taxon>Agaricomycotina</taxon>
        <taxon>Agaricomycetes</taxon>
        <taxon>Cantharellales</taxon>
        <taxon>Tulasnellaceae</taxon>
        <taxon>Tulasnella</taxon>
    </lineage>
</organism>
<evidence type="ECO:0000256" key="2">
    <source>
        <dbReference type="ARBA" id="ARBA00004613"/>
    </source>
</evidence>
<evidence type="ECO:0000256" key="14">
    <source>
        <dbReference type="ARBA" id="ARBA00045077"/>
    </source>
</evidence>
<dbReference type="Pfam" id="PF03443">
    <property type="entry name" value="AA9"/>
    <property type="match status" value="1"/>
</dbReference>
<evidence type="ECO:0000256" key="1">
    <source>
        <dbReference type="ARBA" id="ARBA00001973"/>
    </source>
</evidence>
<dbReference type="InterPro" id="IPR005103">
    <property type="entry name" value="AA9_LPMO"/>
</dbReference>
<dbReference type="HOGENOM" id="CLU_031730_2_2_1"/>
<dbReference type="PANTHER" id="PTHR33353:SF10">
    <property type="entry name" value="ENDO-BETA-1,4-GLUCANASE D"/>
    <property type="match status" value="1"/>
</dbReference>
<name>A0A0C3L6C5_9AGAM</name>
<evidence type="ECO:0000256" key="3">
    <source>
        <dbReference type="ARBA" id="ARBA00022525"/>
    </source>
</evidence>
<dbReference type="GO" id="GO:0004497">
    <property type="term" value="F:monooxygenase activity"/>
    <property type="evidence" value="ECO:0007669"/>
    <property type="project" value="UniProtKB-KW"/>
</dbReference>
<dbReference type="Proteomes" id="UP000054248">
    <property type="component" value="Unassembled WGS sequence"/>
</dbReference>
<dbReference type="GO" id="GO:0046872">
    <property type="term" value="F:metal ion binding"/>
    <property type="evidence" value="ECO:0007669"/>
    <property type="project" value="UniProtKB-KW"/>
</dbReference>
<keyword evidence="19" id="KW-1185">Reference proteome</keyword>
<keyword evidence="10" id="KW-1015">Disulfide bond</keyword>
<keyword evidence="6" id="KW-0136">Cellulose degradation</keyword>